<evidence type="ECO:0000256" key="1">
    <source>
        <dbReference type="SAM" id="MobiDB-lite"/>
    </source>
</evidence>
<organism evidence="2 3">
    <name type="scientific">Acorus calamus</name>
    <name type="common">Sweet flag</name>
    <dbReference type="NCBI Taxonomy" id="4465"/>
    <lineage>
        <taxon>Eukaryota</taxon>
        <taxon>Viridiplantae</taxon>
        <taxon>Streptophyta</taxon>
        <taxon>Embryophyta</taxon>
        <taxon>Tracheophyta</taxon>
        <taxon>Spermatophyta</taxon>
        <taxon>Magnoliopsida</taxon>
        <taxon>Liliopsida</taxon>
        <taxon>Acoraceae</taxon>
        <taxon>Acorus</taxon>
    </lineage>
</organism>
<dbReference type="EMBL" id="JAUJYO010000022">
    <property type="protein sequence ID" value="KAK1282054.1"/>
    <property type="molecule type" value="Genomic_DNA"/>
</dbReference>
<keyword evidence="3" id="KW-1185">Reference proteome</keyword>
<dbReference type="AlphaFoldDB" id="A0AAV9C083"/>
<reference evidence="2" key="1">
    <citation type="journal article" date="2023" name="Nat. Commun.">
        <title>Diploid and tetraploid genomes of Acorus and the evolution of monocots.</title>
        <authorList>
            <person name="Ma L."/>
            <person name="Liu K.W."/>
            <person name="Li Z."/>
            <person name="Hsiao Y.Y."/>
            <person name="Qi Y."/>
            <person name="Fu T."/>
            <person name="Tang G.D."/>
            <person name="Zhang D."/>
            <person name="Sun W.H."/>
            <person name="Liu D.K."/>
            <person name="Li Y."/>
            <person name="Chen G.Z."/>
            <person name="Liu X.D."/>
            <person name="Liao X.Y."/>
            <person name="Jiang Y.T."/>
            <person name="Yu X."/>
            <person name="Hao Y."/>
            <person name="Huang J."/>
            <person name="Zhao X.W."/>
            <person name="Ke S."/>
            <person name="Chen Y.Y."/>
            <person name="Wu W.L."/>
            <person name="Hsu J.L."/>
            <person name="Lin Y.F."/>
            <person name="Huang M.D."/>
            <person name="Li C.Y."/>
            <person name="Huang L."/>
            <person name="Wang Z.W."/>
            <person name="Zhao X."/>
            <person name="Zhong W.Y."/>
            <person name="Peng D.H."/>
            <person name="Ahmad S."/>
            <person name="Lan S."/>
            <person name="Zhang J.S."/>
            <person name="Tsai W.C."/>
            <person name="Van de Peer Y."/>
            <person name="Liu Z.J."/>
        </authorList>
    </citation>
    <scope>NUCLEOTIDE SEQUENCE</scope>
    <source>
        <strain evidence="2">CP</strain>
    </source>
</reference>
<accession>A0AAV9C083</accession>
<dbReference type="Proteomes" id="UP001180020">
    <property type="component" value="Unassembled WGS sequence"/>
</dbReference>
<reference evidence="2" key="2">
    <citation type="submission" date="2023-06" db="EMBL/GenBank/DDBJ databases">
        <authorList>
            <person name="Ma L."/>
            <person name="Liu K.-W."/>
            <person name="Li Z."/>
            <person name="Hsiao Y.-Y."/>
            <person name="Qi Y."/>
            <person name="Fu T."/>
            <person name="Tang G."/>
            <person name="Zhang D."/>
            <person name="Sun W.-H."/>
            <person name="Liu D.-K."/>
            <person name="Li Y."/>
            <person name="Chen G.-Z."/>
            <person name="Liu X.-D."/>
            <person name="Liao X.-Y."/>
            <person name="Jiang Y.-T."/>
            <person name="Yu X."/>
            <person name="Hao Y."/>
            <person name="Huang J."/>
            <person name="Zhao X.-W."/>
            <person name="Ke S."/>
            <person name="Chen Y.-Y."/>
            <person name="Wu W.-L."/>
            <person name="Hsu J.-L."/>
            <person name="Lin Y.-F."/>
            <person name="Huang M.-D."/>
            <person name="Li C.-Y."/>
            <person name="Huang L."/>
            <person name="Wang Z.-W."/>
            <person name="Zhao X."/>
            <person name="Zhong W.-Y."/>
            <person name="Peng D.-H."/>
            <person name="Ahmad S."/>
            <person name="Lan S."/>
            <person name="Zhang J.-S."/>
            <person name="Tsai W.-C."/>
            <person name="Van De Peer Y."/>
            <person name="Liu Z.-J."/>
        </authorList>
    </citation>
    <scope>NUCLEOTIDE SEQUENCE</scope>
    <source>
        <strain evidence="2">CP</strain>
        <tissue evidence="2">Leaves</tissue>
    </source>
</reference>
<comment type="caution">
    <text evidence="2">The sequence shown here is derived from an EMBL/GenBank/DDBJ whole genome shotgun (WGS) entry which is preliminary data.</text>
</comment>
<evidence type="ECO:0000313" key="2">
    <source>
        <dbReference type="EMBL" id="KAK1282054.1"/>
    </source>
</evidence>
<gene>
    <name evidence="2" type="ORF">QJS10_CPB22g00506</name>
</gene>
<dbReference type="PANTHER" id="PTHR44137">
    <property type="entry name" value="BNAC03G44070D PROTEIN"/>
    <property type="match status" value="1"/>
</dbReference>
<protein>
    <submittedName>
        <fullName evidence="2">Uncharacterized protein</fullName>
    </submittedName>
</protein>
<feature type="region of interest" description="Disordered" evidence="1">
    <location>
        <begin position="1"/>
        <end position="32"/>
    </location>
</feature>
<dbReference type="PANTHER" id="PTHR44137:SF32">
    <property type="entry name" value="DNAJ HEAT SHOCK AMINO-TERMINAL DOMAIN PROTEIN"/>
    <property type="match status" value="1"/>
</dbReference>
<proteinExistence type="predicted"/>
<evidence type="ECO:0000313" key="3">
    <source>
        <dbReference type="Proteomes" id="UP001180020"/>
    </source>
</evidence>
<sequence>MEEGGGGWGEREGWDNFGGGGQQEEAREWERERRDEALRAMEIAERKFTMKDIMGAKRFALKAQALYPDLDGISQMLATLDIYIFAESKINGMNDWYSILCVSASANEEDLQDALQVPPTLPESQAALSELS</sequence>
<name>A0AAV9C083_ACOCL</name>